<dbReference type="CDD" id="cd04301">
    <property type="entry name" value="NAT_SF"/>
    <property type="match status" value="1"/>
</dbReference>
<protein>
    <submittedName>
        <fullName evidence="2">GNAT family N-acyltransferase</fullName>
    </submittedName>
</protein>
<gene>
    <name evidence="2" type="ORF">J2S70_001608</name>
</gene>
<sequence>MARVWQIVSRQELERIFAIRVKVFVEEQKVSHQSEVDDLDFSETTLHVLATVDGKDAGTARLMIGGPGQAKVGRVAVHEWARGIGLGRAVMEKIHELAREHAADDDGVVRLELSGQDNAIGFYERLGYEVTTGEWYLDENIWHQDMHLILRRAEGR</sequence>
<evidence type="ECO:0000313" key="3">
    <source>
        <dbReference type="Proteomes" id="UP001243212"/>
    </source>
</evidence>
<dbReference type="InterPro" id="IPR000182">
    <property type="entry name" value="GNAT_dom"/>
</dbReference>
<accession>A0ABT9NHZ7</accession>
<dbReference type="SUPFAM" id="SSF55729">
    <property type="entry name" value="Acyl-CoA N-acyltransferases (Nat)"/>
    <property type="match status" value="1"/>
</dbReference>
<dbReference type="Pfam" id="PF13673">
    <property type="entry name" value="Acetyltransf_10"/>
    <property type="match status" value="1"/>
</dbReference>
<dbReference type="EMBL" id="JAUSQX010000001">
    <property type="protein sequence ID" value="MDP9807026.1"/>
    <property type="molecule type" value="Genomic_DNA"/>
</dbReference>
<dbReference type="Gene3D" id="3.40.630.30">
    <property type="match status" value="1"/>
</dbReference>
<dbReference type="RefSeq" id="WP_307683206.1">
    <property type="nucleotide sequence ID" value="NZ_JAUSQX010000001.1"/>
</dbReference>
<reference evidence="2 3" key="1">
    <citation type="submission" date="2023-07" db="EMBL/GenBank/DDBJ databases">
        <title>Sequencing the genomes of 1000 actinobacteria strains.</title>
        <authorList>
            <person name="Klenk H.-P."/>
        </authorList>
    </citation>
    <scope>NUCLEOTIDE SEQUENCE [LARGE SCALE GENOMIC DNA]</scope>
    <source>
        <strain evidence="2 3">DSM 17163</strain>
    </source>
</reference>
<dbReference type="PROSITE" id="PS51186">
    <property type="entry name" value="GNAT"/>
    <property type="match status" value="1"/>
</dbReference>
<feature type="domain" description="N-acetyltransferase" evidence="1">
    <location>
        <begin position="3"/>
        <end position="151"/>
    </location>
</feature>
<dbReference type="InterPro" id="IPR016181">
    <property type="entry name" value="Acyl_CoA_acyltransferase"/>
</dbReference>
<dbReference type="Proteomes" id="UP001243212">
    <property type="component" value="Unassembled WGS sequence"/>
</dbReference>
<proteinExistence type="predicted"/>
<evidence type="ECO:0000313" key="2">
    <source>
        <dbReference type="EMBL" id="MDP9807026.1"/>
    </source>
</evidence>
<keyword evidence="3" id="KW-1185">Reference proteome</keyword>
<name>A0ABT9NHZ7_9ACTO</name>
<comment type="caution">
    <text evidence="2">The sequence shown here is derived from an EMBL/GenBank/DDBJ whole genome shotgun (WGS) entry which is preliminary data.</text>
</comment>
<evidence type="ECO:0000259" key="1">
    <source>
        <dbReference type="PROSITE" id="PS51186"/>
    </source>
</evidence>
<organism evidence="2 3">
    <name type="scientific">Trueperella bonasi</name>
    <dbReference type="NCBI Taxonomy" id="312286"/>
    <lineage>
        <taxon>Bacteria</taxon>
        <taxon>Bacillati</taxon>
        <taxon>Actinomycetota</taxon>
        <taxon>Actinomycetes</taxon>
        <taxon>Actinomycetales</taxon>
        <taxon>Actinomycetaceae</taxon>
        <taxon>Trueperella</taxon>
    </lineage>
</organism>